<protein>
    <recommendedName>
        <fullName evidence="3">Sulfotransferase domain-containing protein</fullName>
    </recommendedName>
</protein>
<dbReference type="EMBL" id="JABFTP020000062">
    <property type="protein sequence ID" value="KAL3272505.1"/>
    <property type="molecule type" value="Genomic_DNA"/>
</dbReference>
<gene>
    <name evidence="4" type="ORF">HHI36_013981</name>
</gene>
<proteinExistence type="inferred from homology"/>
<dbReference type="Proteomes" id="UP001516400">
    <property type="component" value="Unassembled WGS sequence"/>
</dbReference>
<dbReference type="SUPFAM" id="SSF52540">
    <property type="entry name" value="P-loop containing nucleoside triphosphate hydrolases"/>
    <property type="match status" value="1"/>
</dbReference>
<evidence type="ECO:0000259" key="3">
    <source>
        <dbReference type="Pfam" id="PF00685"/>
    </source>
</evidence>
<comment type="similarity">
    <text evidence="1">Belongs to the sulfotransferase 1 family.</text>
</comment>
<feature type="domain" description="Sulfotransferase" evidence="3">
    <location>
        <begin position="59"/>
        <end position="230"/>
    </location>
</feature>
<dbReference type="PANTHER" id="PTHR11783">
    <property type="entry name" value="SULFOTRANSFERASE SULT"/>
    <property type="match status" value="1"/>
</dbReference>
<dbReference type="InterPro" id="IPR027417">
    <property type="entry name" value="P-loop_NTPase"/>
</dbReference>
<evidence type="ECO:0000313" key="4">
    <source>
        <dbReference type="EMBL" id="KAL3272505.1"/>
    </source>
</evidence>
<sequence>MNMEEEYECPFEFQELSEEEKKISAWFQTDLVKVRPTRTCAPRLIKKFGKELYNFKPRPDDIWLIGFPRSGTTLTQEILYLLGTDLDYEKAAGTIMDIRFPVLCFAMYKNQEDMEGIQHVCNDEVPIHKQLEAVEGRRFIKSHYGFSFIHPKILDIGCKVVFIARNPKDVMVSRFYYPTYLNRPGHTFEKLWHIFKNDLLDTGNYFEMLNDAWQRRHNKIYYFCFMKKLKLIKKRLF</sequence>
<reference evidence="4 5" key="1">
    <citation type="journal article" date="2021" name="BMC Biol.">
        <title>Horizontally acquired antibacterial genes associated with adaptive radiation of ladybird beetles.</title>
        <authorList>
            <person name="Li H.S."/>
            <person name="Tang X.F."/>
            <person name="Huang Y.H."/>
            <person name="Xu Z.Y."/>
            <person name="Chen M.L."/>
            <person name="Du X.Y."/>
            <person name="Qiu B.Y."/>
            <person name="Chen P.T."/>
            <person name="Zhang W."/>
            <person name="Slipinski A."/>
            <person name="Escalona H.E."/>
            <person name="Waterhouse R.M."/>
            <person name="Zwick A."/>
            <person name="Pang H."/>
        </authorList>
    </citation>
    <scope>NUCLEOTIDE SEQUENCE [LARGE SCALE GENOMIC DNA]</scope>
    <source>
        <strain evidence="4">SYSU2018</strain>
    </source>
</reference>
<evidence type="ECO:0000256" key="2">
    <source>
        <dbReference type="ARBA" id="ARBA00022679"/>
    </source>
</evidence>
<dbReference type="InterPro" id="IPR000863">
    <property type="entry name" value="Sulfotransferase_dom"/>
</dbReference>
<dbReference type="Gene3D" id="3.40.50.300">
    <property type="entry name" value="P-loop containing nucleotide triphosphate hydrolases"/>
    <property type="match status" value="1"/>
</dbReference>
<keyword evidence="2" id="KW-0808">Transferase</keyword>
<dbReference type="GO" id="GO:0016740">
    <property type="term" value="F:transferase activity"/>
    <property type="evidence" value="ECO:0007669"/>
    <property type="project" value="UniProtKB-KW"/>
</dbReference>
<keyword evidence="5" id="KW-1185">Reference proteome</keyword>
<accession>A0ABD2N191</accession>
<organism evidence="4 5">
    <name type="scientific">Cryptolaemus montrouzieri</name>
    <dbReference type="NCBI Taxonomy" id="559131"/>
    <lineage>
        <taxon>Eukaryota</taxon>
        <taxon>Metazoa</taxon>
        <taxon>Ecdysozoa</taxon>
        <taxon>Arthropoda</taxon>
        <taxon>Hexapoda</taxon>
        <taxon>Insecta</taxon>
        <taxon>Pterygota</taxon>
        <taxon>Neoptera</taxon>
        <taxon>Endopterygota</taxon>
        <taxon>Coleoptera</taxon>
        <taxon>Polyphaga</taxon>
        <taxon>Cucujiformia</taxon>
        <taxon>Coccinelloidea</taxon>
        <taxon>Coccinellidae</taxon>
        <taxon>Scymninae</taxon>
        <taxon>Scymnini</taxon>
        <taxon>Cryptolaemus</taxon>
    </lineage>
</organism>
<evidence type="ECO:0000313" key="5">
    <source>
        <dbReference type="Proteomes" id="UP001516400"/>
    </source>
</evidence>
<dbReference type="Pfam" id="PF00685">
    <property type="entry name" value="Sulfotransfer_1"/>
    <property type="match status" value="1"/>
</dbReference>
<evidence type="ECO:0000256" key="1">
    <source>
        <dbReference type="ARBA" id="ARBA00005771"/>
    </source>
</evidence>
<dbReference type="AlphaFoldDB" id="A0ABD2N191"/>
<comment type="caution">
    <text evidence="4">The sequence shown here is derived from an EMBL/GenBank/DDBJ whole genome shotgun (WGS) entry which is preliminary data.</text>
</comment>
<name>A0ABD2N191_9CUCU</name>